<dbReference type="PROSITE" id="PS51194">
    <property type="entry name" value="HELICASE_CTER"/>
    <property type="match status" value="1"/>
</dbReference>
<evidence type="ECO:0000313" key="9">
    <source>
        <dbReference type="Proteomes" id="UP000596660"/>
    </source>
</evidence>
<keyword evidence="3" id="KW-0378">Hydrolase</keyword>
<reference evidence="8" key="1">
    <citation type="journal article" date="2017" name="Nature">
        <title>The genome of Chenopodium quinoa.</title>
        <authorList>
            <person name="Jarvis D.E."/>
            <person name="Ho Y.S."/>
            <person name="Lightfoot D.J."/>
            <person name="Schmoeckel S.M."/>
            <person name="Li B."/>
            <person name="Borm T.J.A."/>
            <person name="Ohyanagi H."/>
            <person name="Mineta K."/>
            <person name="Michell C.T."/>
            <person name="Saber N."/>
            <person name="Kharbatia N.M."/>
            <person name="Rupper R.R."/>
            <person name="Sharp A.R."/>
            <person name="Dally N."/>
            <person name="Boughton B.A."/>
            <person name="Woo Y.H."/>
            <person name="Gao G."/>
            <person name="Schijlen E.G.W.M."/>
            <person name="Guo X."/>
            <person name="Momin A.A."/>
            <person name="Negrao S."/>
            <person name="Al-Babili S."/>
            <person name="Gehring C."/>
            <person name="Roessner U."/>
            <person name="Jung C."/>
            <person name="Murphy K."/>
            <person name="Arold S.T."/>
            <person name="Gojobori T."/>
            <person name="van der Linden C.G."/>
            <person name="van Loo E.N."/>
            <person name="Jellen E.N."/>
            <person name="Maughan P.J."/>
            <person name="Tester M."/>
        </authorList>
    </citation>
    <scope>NUCLEOTIDE SEQUENCE [LARGE SCALE GENOMIC DNA]</scope>
    <source>
        <strain evidence="8">cv. PI 614886</strain>
    </source>
</reference>
<sequence>MDENGFIQPTEVQQQGLPVLFTGSDCVLHAQVTKVARMLAAKPSDFGSEQQKSCTVMALLDGGLLKRHKTWLKADPPTIVVATVASLCQMLEKHVLDLGSMRVLVVDEVDFMFNSSKQVSSLRKLLTSYSSSRSRQTVFASASIPQHRRFLHDCVQQKWTKSNVVHVHVNAVEPMPSRLHHRYMICPRSQRFQAIFSLLQFDLPESAILFVNEQSEKSKKAGDIPTTTLLIEHLKSSCEEFSNISLLEEDQNFNSRAASLFEVRKKSCYLIVATDLAARGVDLPETTHIYNFDLPKSAVHYLHRAGRAGRKPFSDAKCIITSIIAPEEHFVLQRFEHELKFNCEELFL</sequence>
<dbReference type="SMART" id="SM00487">
    <property type="entry name" value="DEXDc"/>
    <property type="match status" value="1"/>
</dbReference>
<accession>A0A803MSX5</accession>
<dbReference type="GO" id="GO:0005524">
    <property type="term" value="F:ATP binding"/>
    <property type="evidence" value="ECO:0007669"/>
    <property type="project" value="UniProtKB-KW"/>
</dbReference>
<evidence type="ECO:0000256" key="2">
    <source>
        <dbReference type="ARBA" id="ARBA00022741"/>
    </source>
</evidence>
<feature type="domain" description="Helicase C-terminal" evidence="7">
    <location>
        <begin position="191"/>
        <end position="348"/>
    </location>
</feature>
<evidence type="ECO:0000256" key="5">
    <source>
        <dbReference type="ARBA" id="ARBA00022840"/>
    </source>
</evidence>
<dbReference type="Pfam" id="PF00271">
    <property type="entry name" value="Helicase_C"/>
    <property type="match status" value="1"/>
</dbReference>
<dbReference type="PANTHER" id="PTHR47963:SF10">
    <property type="entry name" value="ATP-DEPENDENT RNA HELICASE DDX6_DHH1"/>
    <property type="match status" value="1"/>
</dbReference>
<dbReference type="InterPro" id="IPR001650">
    <property type="entry name" value="Helicase_C-like"/>
</dbReference>
<dbReference type="InterPro" id="IPR050547">
    <property type="entry name" value="DEAD_box_RNA_helicases"/>
</dbReference>
<dbReference type="GO" id="GO:0003723">
    <property type="term" value="F:RNA binding"/>
    <property type="evidence" value="ECO:0007669"/>
    <property type="project" value="TreeGrafter"/>
</dbReference>
<organism evidence="8 9">
    <name type="scientific">Chenopodium quinoa</name>
    <name type="common">Quinoa</name>
    <dbReference type="NCBI Taxonomy" id="63459"/>
    <lineage>
        <taxon>Eukaryota</taxon>
        <taxon>Viridiplantae</taxon>
        <taxon>Streptophyta</taxon>
        <taxon>Embryophyta</taxon>
        <taxon>Tracheophyta</taxon>
        <taxon>Spermatophyta</taxon>
        <taxon>Magnoliopsida</taxon>
        <taxon>eudicotyledons</taxon>
        <taxon>Gunneridae</taxon>
        <taxon>Pentapetalae</taxon>
        <taxon>Caryophyllales</taxon>
        <taxon>Chenopodiaceae</taxon>
        <taxon>Chenopodioideae</taxon>
        <taxon>Atripliceae</taxon>
        <taxon>Chenopodium</taxon>
    </lineage>
</organism>
<dbReference type="InterPro" id="IPR027417">
    <property type="entry name" value="P-loop_NTPase"/>
</dbReference>
<protein>
    <recommendedName>
        <fullName evidence="1">RNA helicase</fullName>
        <ecNumber evidence="1">3.6.4.13</ecNumber>
    </recommendedName>
</protein>
<keyword evidence="4" id="KW-0347">Helicase</keyword>
<dbReference type="SUPFAM" id="SSF52540">
    <property type="entry name" value="P-loop containing nucleoside triphosphate hydrolases"/>
    <property type="match status" value="1"/>
</dbReference>
<keyword evidence="5" id="KW-0067">ATP-binding</keyword>
<evidence type="ECO:0000256" key="1">
    <source>
        <dbReference type="ARBA" id="ARBA00012552"/>
    </source>
</evidence>
<dbReference type="InterPro" id="IPR014001">
    <property type="entry name" value="Helicase_ATP-bd"/>
</dbReference>
<dbReference type="EC" id="3.6.4.13" evidence="1"/>
<dbReference type="Gramene" id="AUR62034676-RA">
    <property type="protein sequence ID" value="AUR62034676-RA:cds"/>
    <property type="gene ID" value="AUR62034676"/>
</dbReference>
<evidence type="ECO:0000313" key="8">
    <source>
        <dbReference type="EnsemblPlants" id="AUR62034676-RA:cds"/>
    </source>
</evidence>
<evidence type="ECO:0000259" key="7">
    <source>
        <dbReference type="PROSITE" id="PS51194"/>
    </source>
</evidence>
<reference evidence="8" key="2">
    <citation type="submission" date="2021-03" db="UniProtKB">
        <authorList>
            <consortium name="EnsemblPlants"/>
        </authorList>
    </citation>
    <scope>IDENTIFICATION</scope>
</reference>
<dbReference type="CDD" id="cd18787">
    <property type="entry name" value="SF2_C_DEAD"/>
    <property type="match status" value="1"/>
</dbReference>
<dbReference type="PANTHER" id="PTHR47963">
    <property type="entry name" value="DEAD-BOX ATP-DEPENDENT RNA HELICASE 47, MITOCHONDRIAL"/>
    <property type="match status" value="1"/>
</dbReference>
<evidence type="ECO:0000256" key="3">
    <source>
        <dbReference type="ARBA" id="ARBA00022801"/>
    </source>
</evidence>
<keyword evidence="9" id="KW-1185">Reference proteome</keyword>
<dbReference type="EnsemblPlants" id="AUR62034676-RA">
    <property type="protein sequence ID" value="AUR62034676-RA:cds"/>
    <property type="gene ID" value="AUR62034676"/>
</dbReference>
<evidence type="ECO:0000256" key="6">
    <source>
        <dbReference type="ARBA" id="ARBA00047984"/>
    </source>
</evidence>
<comment type="catalytic activity">
    <reaction evidence="6">
        <text>ATP + H2O = ADP + phosphate + H(+)</text>
        <dbReference type="Rhea" id="RHEA:13065"/>
        <dbReference type="ChEBI" id="CHEBI:15377"/>
        <dbReference type="ChEBI" id="CHEBI:15378"/>
        <dbReference type="ChEBI" id="CHEBI:30616"/>
        <dbReference type="ChEBI" id="CHEBI:43474"/>
        <dbReference type="ChEBI" id="CHEBI:456216"/>
        <dbReference type="EC" id="3.6.4.13"/>
    </reaction>
</comment>
<proteinExistence type="predicted"/>
<name>A0A803MSX5_CHEQI</name>
<keyword evidence="2" id="KW-0547">Nucleotide-binding</keyword>
<dbReference type="Proteomes" id="UP000596660">
    <property type="component" value="Unplaced"/>
</dbReference>
<dbReference type="OMA" id="RRFLHDC"/>
<dbReference type="AlphaFoldDB" id="A0A803MSX5"/>
<dbReference type="GO" id="GO:0016787">
    <property type="term" value="F:hydrolase activity"/>
    <property type="evidence" value="ECO:0007669"/>
    <property type="project" value="UniProtKB-KW"/>
</dbReference>
<dbReference type="SMART" id="SM00490">
    <property type="entry name" value="HELICc"/>
    <property type="match status" value="1"/>
</dbReference>
<dbReference type="Pfam" id="PF00270">
    <property type="entry name" value="DEAD"/>
    <property type="match status" value="1"/>
</dbReference>
<dbReference type="Gene3D" id="3.40.50.300">
    <property type="entry name" value="P-loop containing nucleotide triphosphate hydrolases"/>
    <property type="match status" value="2"/>
</dbReference>
<dbReference type="GO" id="GO:0003724">
    <property type="term" value="F:RNA helicase activity"/>
    <property type="evidence" value="ECO:0007669"/>
    <property type="project" value="UniProtKB-EC"/>
</dbReference>
<dbReference type="InterPro" id="IPR011545">
    <property type="entry name" value="DEAD/DEAH_box_helicase_dom"/>
</dbReference>
<evidence type="ECO:0000256" key="4">
    <source>
        <dbReference type="ARBA" id="ARBA00022806"/>
    </source>
</evidence>